<dbReference type="InterPro" id="IPR019247">
    <property type="entry name" value="Histidine_kinase_BarA_N"/>
</dbReference>
<keyword evidence="8" id="KW-0418">Kinase</keyword>
<keyword evidence="7" id="KW-0547">Nucleotide-binding</keyword>
<evidence type="ECO:0000256" key="3">
    <source>
        <dbReference type="ARBA" id="ARBA00012438"/>
    </source>
</evidence>
<dbReference type="InterPro" id="IPR035965">
    <property type="entry name" value="PAS-like_dom_sf"/>
</dbReference>
<dbReference type="KEGG" id="npv:OHM77_11510"/>
<dbReference type="GO" id="GO:0030295">
    <property type="term" value="F:protein kinase activator activity"/>
    <property type="evidence" value="ECO:0007669"/>
    <property type="project" value="TreeGrafter"/>
</dbReference>
<dbReference type="GO" id="GO:0000156">
    <property type="term" value="F:phosphorelay response regulator activity"/>
    <property type="evidence" value="ECO:0007669"/>
    <property type="project" value="TreeGrafter"/>
</dbReference>
<feature type="domain" description="Histidine kinase" evidence="15">
    <location>
        <begin position="420"/>
        <end position="633"/>
    </location>
</feature>
<evidence type="ECO:0000256" key="2">
    <source>
        <dbReference type="ARBA" id="ARBA00004141"/>
    </source>
</evidence>
<dbReference type="PROSITE" id="PS50112">
    <property type="entry name" value="PAS"/>
    <property type="match status" value="1"/>
</dbReference>
<dbReference type="PROSITE" id="PS50113">
    <property type="entry name" value="PAC"/>
    <property type="match status" value="1"/>
</dbReference>
<dbReference type="GO" id="GO:0005524">
    <property type="term" value="F:ATP binding"/>
    <property type="evidence" value="ECO:0007669"/>
    <property type="project" value="UniProtKB-KW"/>
</dbReference>
<keyword evidence="9 20" id="KW-0067">ATP-binding</keyword>
<dbReference type="PROSITE" id="PS50109">
    <property type="entry name" value="HIS_KIN"/>
    <property type="match status" value="1"/>
</dbReference>
<accession>A0AA49FJQ8</accession>
<dbReference type="SMART" id="SM00388">
    <property type="entry name" value="HisKA"/>
    <property type="match status" value="1"/>
</dbReference>
<dbReference type="GO" id="GO:0007234">
    <property type="term" value="P:osmosensory signaling via phosphorelay pathway"/>
    <property type="evidence" value="ECO:0007669"/>
    <property type="project" value="TreeGrafter"/>
</dbReference>
<evidence type="ECO:0000256" key="12">
    <source>
        <dbReference type="ARBA" id="ARBA00023136"/>
    </source>
</evidence>
<dbReference type="InterPro" id="IPR036890">
    <property type="entry name" value="HATPase_C_sf"/>
</dbReference>
<dbReference type="GO" id="GO:0016020">
    <property type="term" value="C:membrane"/>
    <property type="evidence" value="ECO:0007669"/>
    <property type="project" value="UniProtKB-SubCell"/>
</dbReference>
<feature type="domain" description="HAMP" evidence="19">
    <location>
        <begin position="200"/>
        <end position="252"/>
    </location>
</feature>
<evidence type="ECO:0000256" key="13">
    <source>
        <dbReference type="PROSITE-ProRule" id="PRU00169"/>
    </source>
</evidence>
<name>A0AA49FJQ8_9PROT</name>
<dbReference type="Pfam" id="PF08447">
    <property type="entry name" value="PAS_3"/>
    <property type="match status" value="1"/>
</dbReference>
<keyword evidence="11" id="KW-0902">Two-component regulatory system</keyword>
<dbReference type="SMART" id="SM00304">
    <property type="entry name" value="HAMP"/>
    <property type="match status" value="1"/>
</dbReference>
<feature type="transmembrane region" description="Helical" evidence="14">
    <location>
        <begin position="12"/>
        <end position="33"/>
    </location>
</feature>
<dbReference type="PROSITE" id="PS50110">
    <property type="entry name" value="RESPONSE_REGULATORY"/>
    <property type="match status" value="1"/>
</dbReference>
<dbReference type="SUPFAM" id="SSF55874">
    <property type="entry name" value="ATPase domain of HSP90 chaperone/DNA topoisomerase II/histidine kinase"/>
    <property type="match status" value="1"/>
</dbReference>
<reference evidence="20" key="1">
    <citation type="journal article" date="2023" name="Nat. Microbiol.">
        <title>Enrichment and characterization of a nitric oxide-reducing microbial community in a continuous bioreactor.</title>
        <authorList>
            <person name="Garrido-Amador P."/>
            <person name="Stortenbeker N."/>
            <person name="Wessels H.J.C.T."/>
            <person name="Speth D.R."/>
            <person name="Garcia-Heredia I."/>
            <person name="Kartal B."/>
        </authorList>
    </citation>
    <scope>NUCLEOTIDE SEQUENCE</scope>
    <source>
        <strain evidence="20">MAG1</strain>
    </source>
</reference>
<evidence type="ECO:0000259" key="19">
    <source>
        <dbReference type="PROSITE" id="PS50885"/>
    </source>
</evidence>
<dbReference type="Pfam" id="PF00672">
    <property type="entry name" value="HAMP"/>
    <property type="match status" value="1"/>
</dbReference>
<dbReference type="SMART" id="SM00091">
    <property type="entry name" value="PAS"/>
    <property type="match status" value="1"/>
</dbReference>
<dbReference type="InterPro" id="IPR003661">
    <property type="entry name" value="HisK_dim/P_dom"/>
</dbReference>
<evidence type="ECO:0000259" key="16">
    <source>
        <dbReference type="PROSITE" id="PS50110"/>
    </source>
</evidence>
<evidence type="ECO:0000256" key="14">
    <source>
        <dbReference type="SAM" id="Phobius"/>
    </source>
</evidence>
<dbReference type="FunFam" id="3.30.565.10:FF:000049">
    <property type="entry name" value="Two-component sensor histidine kinase"/>
    <property type="match status" value="1"/>
</dbReference>
<dbReference type="SMART" id="SM00387">
    <property type="entry name" value="HATPase_c"/>
    <property type="match status" value="1"/>
</dbReference>
<dbReference type="AlphaFoldDB" id="A0AA49FJQ8"/>
<keyword evidence="4 13" id="KW-0597">Phosphoprotein</keyword>
<dbReference type="Gene3D" id="3.30.565.10">
    <property type="entry name" value="Histidine kinase-like ATPase, C-terminal domain"/>
    <property type="match status" value="1"/>
</dbReference>
<dbReference type="NCBIfam" id="TIGR00229">
    <property type="entry name" value="sensory_box"/>
    <property type="match status" value="1"/>
</dbReference>
<dbReference type="Pfam" id="PF09984">
    <property type="entry name" value="sCache_4"/>
    <property type="match status" value="1"/>
</dbReference>
<feature type="domain" description="Response regulatory" evidence="16">
    <location>
        <begin position="650"/>
        <end position="756"/>
    </location>
</feature>
<dbReference type="Gene3D" id="6.10.340.10">
    <property type="match status" value="1"/>
</dbReference>
<dbReference type="InterPro" id="IPR005467">
    <property type="entry name" value="His_kinase_dom"/>
</dbReference>
<dbReference type="InterPro" id="IPR013655">
    <property type="entry name" value="PAS_fold_3"/>
</dbReference>
<dbReference type="Proteomes" id="UP001234916">
    <property type="component" value="Chromosome"/>
</dbReference>
<dbReference type="InterPro" id="IPR003660">
    <property type="entry name" value="HAMP_dom"/>
</dbReference>
<evidence type="ECO:0000256" key="8">
    <source>
        <dbReference type="ARBA" id="ARBA00022777"/>
    </source>
</evidence>
<dbReference type="PANTHER" id="PTHR42878:SF7">
    <property type="entry name" value="SENSOR HISTIDINE KINASE GLRK"/>
    <property type="match status" value="1"/>
</dbReference>
<feature type="modified residue" description="4-aspartylphosphate" evidence="13">
    <location>
        <position position="698"/>
    </location>
</feature>
<dbReference type="PRINTS" id="PR00344">
    <property type="entry name" value="BCTRLSENSOR"/>
</dbReference>
<dbReference type="InterPro" id="IPR036097">
    <property type="entry name" value="HisK_dim/P_sf"/>
</dbReference>
<dbReference type="Gene3D" id="3.30.450.20">
    <property type="entry name" value="PAS domain"/>
    <property type="match status" value="1"/>
</dbReference>
<dbReference type="CDD" id="cd06225">
    <property type="entry name" value="HAMP"/>
    <property type="match status" value="1"/>
</dbReference>
<dbReference type="SUPFAM" id="SSF55785">
    <property type="entry name" value="PYP-like sensor domain (PAS domain)"/>
    <property type="match status" value="1"/>
</dbReference>
<dbReference type="CDD" id="cd00082">
    <property type="entry name" value="HisKA"/>
    <property type="match status" value="1"/>
</dbReference>
<evidence type="ECO:0000256" key="7">
    <source>
        <dbReference type="ARBA" id="ARBA00022741"/>
    </source>
</evidence>
<evidence type="ECO:0000256" key="11">
    <source>
        <dbReference type="ARBA" id="ARBA00023012"/>
    </source>
</evidence>
<dbReference type="InterPro" id="IPR000014">
    <property type="entry name" value="PAS"/>
</dbReference>
<dbReference type="EMBL" id="CP107246">
    <property type="protein sequence ID" value="WIM05304.1"/>
    <property type="molecule type" value="Genomic_DNA"/>
</dbReference>
<dbReference type="InterPro" id="IPR050351">
    <property type="entry name" value="BphY/WalK/GraS-like"/>
</dbReference>
<keyword evidence="10 14" id="KW-1133">Transmembrane helix</keyword>
<comment type="subcellular location">
    <subcellularLocation>
        <location evidence="2">Membrane</location>
        <topology evidence="2">Multi-pass membrane protein</topology>
    </subcellularLocation>
</comment>
<evidence type="ECO:0000256" key="4">
    <source>
        <dbReference type="ARBA" id="ARBA00022553"/>
    </source>
</evidence>
<keyword evidence="5" id="KW-0808">Transferase</keyword>
<evidence type="ECO:0000256" key="9">
    <source>
        <dbReference type="ARBA" id="ARBA00022840"/>
    </source>
</evidence>
<dbReference type="GO" id="GO:0000155">
    <property type="term" value="F:phosphorelay sensor kinase activity"/>
    <property type="evidence" value="ECO:0007669"/>
    <property type="project" value="InterPro"/>
</dbReference>
<proteinExistence type="predicted"/>
<feature type="transmembrane region" description="Helical" evidence="14">
    <location>
        <begin position="176"/>
        <end position="195"/>
    </location>
</feature>
<dbReference type="Gene3D" id="1.10.287.130">
    <property type="match status" value="1"/>
</dbReference>
<dbReference type="InterPro" id="IPR004358">
    <property type="entry name" value="Sig_transdc_His_kin-like_C"/>
</dbReference>
<evidence type="ECO:0000259" key="17">
    <source>
        <dbReference type="PROSITE" id="PS50112"/>
    </source>
</evidence>
<dbReference type="EC" id="2.7.13.3" evidence="3"/>
<evidence type="ECO:0000256" key="1">
    <source>
        <dbReference type="ARBA" id="ARBA00000085"/>
    </source>
</evidence>
<evidence type="ECO:0000259" key="15">
    <source>
        <dbReference type="PROSITE" id="PS50109"/>
    </source>
</evidence>
<feature type="domain" description="PAS" evidence="17">
    <location>
        <begin position="290"/>
        <end position="341"/>
    </location>
</feature>
<protein>
    <recommendedName>
        <fullName evidence="3">histidine kinase</fullName>
        <ecNumber evidence="3">2.7.13.3</ecNumber>
    </recommendedName>
</protein>
<comment type="catalytic activity">
    <reaction evidence="1">
        <text>ATP + protein L-histidine = ADP + protein N-phospho-L-histidine.</text>
        <dbReference type="EC" id="2.7.13.3"/>
    </reaction>
</comment>
<dbReference type="CDD" id="cd00130">
    <property type="entry name" value="PAS"/>
    <property type="match status" value="1"/>
</dbReference>
<evidence type="ECO:0000256" key="10">
    <source>
        <dbReference type="ARBA" id="ARBA00022989"/>
    </source>
</evidence>
<dbReference type="InterPro" id="IPR000700">
    <property type="entry name" value="PAS-assoc_C"/>
</dbReference>
<dbReference type="Pfam" id="PF02518">
    <property type="entry name" value="HATPase_c"/>
    <property type="match status" value="1"/>
</dbReference>
<keyword evidence="12 14" id="KW-0472">Membrane</keyword>
<dbReference type="PROSITE" id="PS50885">
    <property type="entry name" value="HAMP"/>
    <property type="match status" value="1"/>
</dbReference>
<sequence length="767" mass="82023">MKSNSWGIKQRVVFLALAPAVTIALALTPYFLFLRYDDVDTALLSRGAALTRQLAPAAEYGAFSGNRAELQRLLNAVASEEDVAAVSLHDSAGSLLASAGSPRMGGDVTALPDGWHGSAGDGEIAAFHAKIFRQPLTFDDPFQLPATTEAAAPAKLLGSVTLEMSRARLVARKREILLVTLLATLAVLAAAALLARRLGRDITEPVLALENAVEHLRSGNLDARAPRHPSGTLASLETGFNEMAAALAASQRRSANALADSEAELSRQLRFAQAMLDAQAEAGIGLMIVEQGRIVFANQAIGRIFGYGPDEIKSMANFIALIHPDDRARIMGNHLRRLAGETCENRCDFTLMRRNGTEGYADLAMATIAIGDHVQMLAVIVDITERKRAETRLAEAHRELLVKKEEAEHASQAKSRFLAATSHDLRQPLHALSLFAAELEAMAVTPEQQRLSAQIGTAAGAMGELLDALLDVSRLDTGDIVPHRQQVALGPLLESISAAHRQSARAKGLRLRLHPTTAWVESDPHLLRRMVGNLIANAVRYTHHGGVLVGVRRSGGSVRIEVWDSGIGIDAVHLPHLFQEFYQVGNPERDAAKGLGLGLAITDHLGRLLGHKVEVRSRPDHGSVFSITLPGIVPGVSMEESSPALPAGARVLVVGTDGGASHILCGLLASWGYEAIAVEPGAQMKEAMDTAPDLIILDDCCLDLMPPATCVTGPCPSLILLGKKPEAPFPTHIPVAGHLPKPLRPARLRALLHHLLVEKRAEESPTP</sequence>
<organism evidence="20">
    <name type="scientific">Candidatus Nitricoxidivorans perseverans</name>
    <dbReference type="NCBI Taxonomy" id="2975601"/>
    <lineage>
        <taxon>Bacteria</taxon>
        <taxon>Pseudomonadati</taxon>
        <taxon>Pseudomonadota</taxon>
        <taxon>Betaproteobacteria</taxon>
        <taxon>Nitrosomonadales</taxon>
        <taxon>Sterolibacteriaceae</taxon>
        <taxon>Candidatus Nitricoxidivorans</taxon>
    </lineage>
</organism>
<gene>
    <name evidence="20" type="ORF">OHM77_11510</name>
</gene>
<dbReference type="InterPro" id="IPR011006">
    <property type="entry name" value="CheY-like_superfamily"/>
</dbReference>
<feature type="domain" description="PAC" evidence="18">
    <location>
        <begin position="345"/>
        <end position="395"/>
    </location>
</feature>
<dbReference type="Pfam" id="PF00512">
    <property type="entry name" value="HisKA"/>
    <property type="match status" value="1"/>
</dbReference>
<keyword evidence="6 14" id="KW-0812">Transmembrane</keyword>
<dbReference type="InterPro" id="IPR001789">
    <property type="entry name" value="Sig_transdc_resp-reg_receiver"/>
</dbReference>
<evidence type="ECO:0000256" key="5">
    <source>
        <dbReference type="ARBA" id="ARBA00022679"/>
    </source>
</evidence>
<evidence type="ECO:0000313" key="20">
    <source>
        <dbReference type="EMBL" id="WIM05304.1"/>
    </source>
</evidence>
<dbReference type="SUPFAM" id="SSF52172">
    <property type="entry name" value="CheY-like"/>
    <property type="match status" value="1"/>
</dbReference>
<dbReference type="PANTHER" id="PTHR42878">
    <property type="entry name" value="TWO-COMPONENT HISTIDINE KINASE"/>
    <property type="match status" value="1"/>
</dbReference>
<evidence type="ECO:0000256" key="6">
    <source>
        <dbReference type="ARBA" id="ARBA00022692"/>
    </source>
</evidence>
<dbReference type="SUPFAM" id="SSF47384">
    <property type="entry name" value="Homodimeric domain of signal transducing histidine kinase"/>
    <property type="match status" value="1"/>
</dbReference>
<dbReference type="InterPro" id="IPR003594">
    <property type="entry name" value="HATPase_dom"/>
</dbReference>
<evidence type="ECO:0000259" key="18">
    <source>
        <dbReference type="PROSITE" id="PS50113"/>
    </source>
</evidence>